<dbReference type="Gene3D" id="1.10.150.130">
    <property type="match status" value="1"/>
</dbReference>
<dbReference type="SUPFAM" id="SSF56349">
    <property type="entry name" value="DNA breaking-rejoining enzymes"/>
    <property type="match status" value="1"/>
</dbReference>
<dbReference type="Gene3D" id="1.10.443.10">
    <property type="entry name" value="Intergrase catalytic core"/>
    <property type="match status" value="1"/>
</dbReference>
<dbReference type="InterPro" id="IPR038488">
    <property type="entry name" value="Integrase_DNA-bd_sf"/>
</dbReference>
<dbReference type="InterPro" id="IPR025166">
    <property type="entry name" value="Integrase_DNA_bind_dom"/>
</dbReference>
<evidence type="ECO:0000256" key="3">
    <source>
        <dbReference type="ARBA" id="ARBA00023125"/>
    </source>
</evidence>
<keyword evidence="3 5" id="KW-0238">DNA-binding</keyword>
<dbReference type="InterPro" id="IPR053876">
    <property type="entry name" value="Phage_int_M"/>
</dbReference>
<dbReference type="InterPro" id="IPR013762">
    <property type="entry name" value="Integrase-like_cat_sf"/>
</dbReference>
<sequence length="403" mass="45823">MALTDTEIRKSAPRETLYKLFDGGGMFLEVRPNGARYWRLKYRYAGKEKLLALGVYPGVTLKEAREKREAAKKKLAAGVDPGEARKAEKRTQFTNAENSFEAVAREWHAKFSGDLSESHAIRNLRRLELHVFPYIGKRPTMELDAPSILDVLQRIERKGTLETAHRVRSLIGQVMRYAVVTSRALRDPSADLRGAIPPAPTRHHAAITKPEPLADFLREIYGYTGTPTVSAALKLAPLVFQRPGELRLAEWTEFDFDDRLWTVPASRMKRRKDGKQFGPDHLVPLSTQAISILRDLKLLTGQGRYVFPSMRGKARPMSDMAIGAAFRRMGIDSSTATPHGWRATARTLAVEKLGIRDEIVEMQLSHEVRDTHGRAYNRTEWLNERHELMQRWSDYLDGLRITP</sequence>
<dbReference type="InterPro" id="IPR010998">
    <property type="entry name" value="Integrase_recombinase_N"/>
</dbReference>
<comment type="similarity">
    <text evidence="1">Belongs to the 'phage' integrase family.</text>
</comment>
<dbReference type="PROSITE" id="PS51898">
    <property type="entry name" value="TYR_RECOMBINASE"/>
    <property type="match status" value="1"/>
</dbReference>
<evidence type="ECO:0000313" key="9">
    <source>
        <dbReference type="Proteomes" id="UP001620514"/>
    </source>
</evidence>
<dbReference type="Gene3D" id="3.30.160.390">
    <property type="entry name" value="Integrase, DNA-binding domain"/>
    <property type="match status" value="1"/>
</dbReference>
<comment type="caution">
    <text evidence="8">The sequence shown here is derived from an EMBL/GenBank/DDBJ whole genome shotgun (WGS) entry which is preliminary data.</text>
</comment>
<evidence type="ECO:0000259" key="7">
    <source>
        <dbReference type="PROSITE" id="PS51900"/>
    </source>
</evidence>
<evidence type="ECO:0000256" key="2">
    <source>
        <dbReference type="ARBA" id="ARBA00022908"/>
    </source>
</evidence>
<dbReference type="Pfam" id="PF13356">
    <property type="entry name" value="Arm-DNA-bind_3"/>
    <property type="match status" value="1"/>
</dbReference>
<evidence type="ECO:0000313" key="8">
    <source>
        <dbReference type="EMBL" id="MFK4448028.1"/>
    </source>
</evidence>
<evidence type="ECO:0000256" key="4">
    <source>
        <dbReference type="ARBA" id="ARBA00023172"/>
    </source>
</evidence>
<dbReference type="PANTHER" id="PTHR30629">
    <property type="entry name" value="PROPHAGE INTEGRASE"/>
    <property type="match status" value="1"/>
</dbReference>
<dbReference type="PANTHER" id="PTHR30629:SF2">
    <property type="entry name" value="PROPHAGE INTEGRASE INTS-RELATED"/>
    <property type="match status" value="1"/>
</dbReference>
<name>A0ABW8MWE3_9BURK</name>
<keyword evidence="9" id="KW-1185">Reference proteome</keyword>
<dbReference type="InterPro" id="IPR011010">
    <property type="entry name" value="DNA_brk_join_enz"/>
</dbReference>
<protein>
    <submittedName>
        <fullName evidence="8">Integrase</fullName>
    </submittedName>
</protein>
<dbReference type="Proteomes" id="UP001620514">
    <property type="component" value="Unassembled WGS sequence"/>
</dbReference>
<dbReference type="Pfam" id="PF22022">
    <property type="entry name" value="Phage_int_M"/>
    <property type="match status" value="1"/>
</dbReference>
<gene>
    <name evidence="8" type="ORF">ABH943_008071</name>
</gene>
<dbReference type="InterPro" id="IPR002104">
    <property type="entry name" value="Integrase_catalytic"/>
</dbReference>
<accession>A0ABW8MWE3</accession>
<keyword evidence="2" id="KW-0229">DNA integration</keyword>
<dbReference type="RefSeq" id="WP_404614031.1">
    <property type="nucleotide sequence ID" value="NZ_JBIYDN010000042.1"/>
</dbReference>
<reference evidence="8 9" key="1">
    <citation type="submission" date="2024-10" db="EMBL/GenBank/DDBJ databases">
        <authorList>
            <person name="Deangelis K."/>
            <person name="Huntemann M."/>
            <person name="Clum A."/>
            <person name="Wang J."/>
            <person name="Palaniappan K."/>
            <person name="Ritter S."/>
            <person name="Chen I.-M."/>
            <person name="Stamatis D."/>
            <person name="Reddy T."/>
            <person name="O'Malley R."/>
            <person name="Daum C."/>
            <person name="Ng V."/>
            <person name="Ivanova N."/>
            <person name="Kyrpides N."/>
            <person name="Woyke T."/>
        </authorList>
    </citation>
    <scope>NUCLEOTIDE SEQUENCE [LARGE SCALE GENOMIC DNA]</scope>
    <source>
        <strain evidence="8 9">GAS97</strain>
    </source>
</reference>
<reference evidence="8 9" key="2">
    <citation type="submission" date="2024-11" db="EMBL/GenBank/DDBJ databases">
        <title>Using genomics to understand microbial adaptation to soil warming.</title>
        <authorList>
            <person name="Deangelis K.M. PhD."/>
        </authorList>
    </citation>
    <scope>NUCLEOTIDE SEQUENCE [LARGE SCALE GENOMIC DNA]</scope>
    <source>
        <strain evidence="8 9">GAS97</strain>
    </source>
</reference>
<organism evidence="8 9">
    <name type="scientific">Caballeronia udeis</name>
    <dbReference type="NCBI Taxonomy" id="1232866"/>
    <lineage>
        <taxon>Bacteria</taxon>
        <taxon>Pseudomonadati</taxon>
        <taxon>Pseudomonadota</taxon>
        <taxon>Betaproteobacteria</taxon>
        <taxon>Burkholderiales</taxon>
        <taxon>Burkholderiaceae</taxon>
        <taxon>Caballeronia</taxon>
    </lineage>
</organism>
<dbReference type="CDD" id="cd00801">
    <property type="entry name" value="INT_P4_C"/>
    <property type="match status" value="1"/>
</dbReference>
<evidence type="ECO:0000256" key="1">
    <source>
        <dbReference type="ARBA" id="ARBA00008857"/>
    </source>
</evidence>
<feature type="domain" description="Tyr recombinase" evidence="6">
    <location>
        <begin position="203"/>
        <end position="389"/>
    </location>
</feature>
<dbReference type="InterPro" id="IPR044068">
    <property type="entry name" value="CB"/>
</dbReference>
<evidence type="ECO:0000259" key="6">
    <source>
        <dbReference type="PROSITE" id="PS51898"/>
    </source>
</evidence>
<keyword evidence="4" id="KW-0233">DNA recombination</keyword>
<proteinExistence type="inferred from homology"/>
<evidence type="ECO:0000256" key="5">
    <source>
        <dbReference type="PROSITE-ProRule" id="PRU01248"/>
    </source>
</evidence>
<dbReference type="InterPro" id="IPR050808">
    <property type="entry name" value="Phage_Integrase"/>
</dbReference>
<dbReference type="EMBL" id="JBIYDN010000042">
    <property type="protein sequence ID" value="MFK4448028.1"/>
    <property type="molecule type" value="Genomic_DNA"/>
</dbReference>
<dbReference type="Pfam" id="PF00589">
    <property type="entry name" value="Phage_integrase"/>
    <property type="match status" value="1"/>
</dbReference>
<dbReference type="PROSITE" id="PS51900">
    <property type="entry name" value="CB"/>
    <property type="match status" value="1"/>
</dbReference>
<feature type="domain" description="Core-binding (CB)" evidence="7">
    <location>
        <begin position="98"/>
        <end position="179"/>
    </location>
</feature>